<evidence type="ECO:0000313" key="3">
    <source>
        <dbReference type="Proteomes" id="UP000245431"/>
    </source>
</evidence>
<organism evidence="2 3">
    <name type="scientific">Pseudomonas veronii 1YdBTEX2</name>
    <dbReference type="NCBI Taxonomy" id="1295141"/>
    <lineage>
        <taxon>Bacteria</taxon>
        <taxon>Pseudomonadati</taxon>
        <taxon>Pseudomonadota</taxon>
        <taxon>Gammaproteobacteria</taxon>
        <taxon>Pseudomonadales</taxon>
        <taxon>Pseudomonadaceae</taxon>
        <taxon>Pseudomonas</taxon>
    </lineage>
</organism>
<dbReference type="AlphaFoldDB" id="A0A1D3K2E6"/>
<dbReference type="RefSeq" id="WP_017849182.1">
    <property type="nucleotide sequence ID" value="NZ_AOUH01000040.1"/>
</dbReference>
<evidence type="ECO:0000259" key="1">
    <source>
        <dbReference type="Pfam" id="PF12183"/>
    </source>
</evidence>
<gene>
    <name evidence="2" type="ORF">PVE_R1G4608</name>
</gene>
<dbReference type="REBASE" id="65754">
    <property type="entry name" value="PveTEX2ORFEP"/>
</dbReference>
<proteinExistence type="predicted"/>
<protein>
    <recommendedName>
        <fullName evidence="1">Restriction endonuclease type II NotI domain-containing protein</fullName>
    </recommendedName>
</protein>
<dbReference type="InterPro" id="IPR022009">
    <property type="entry name" value="Resctriction_endonuc_II_NotI"/>
</dbReference>
<dbReference type="Proteomes" id="UP000245431">
    <property type="component" value="Chromosome PVE_r1"/>
</dbReference>
<feature type="domain" description="Restriction endonuclease type II NotI" evidence="1">
    <location>
        <begin position="54"/>
        <end position="208"/>
    </location>
</feature>
<evidence type="ECO:0000313" key="2">
    <source>
        <dbReference type="EMBL" id="SBW82490.1"/>
    </source>
</evidence>
<dbReference type="EMBL" id="LT599583">
    <property type="protein sequence ID" value="SBW82490.1"/>
    <property type="molecule type" value="Genomic_DNA"/>
</dbReference>
<accession>A0A1D3K2E6</accession>
<name>A0A1D3K2E6_PSEVE</name>
<dbReference type="Pfam" id="PF12183">
    <property type="entry name" value="NotI"/>
    <property type="match status" value="1"/>
</dbReference>
<sequence>MSKIIELFGKGTHNRSVDWQGVIGAQRCAYTNKRCYKVRKSNPDISIGTCSVLYGKVPEPVIICPVRLIERRQIFTDCFHLLTTHEPGNELHIIPEVSIPGGSVDYFLVSVKDGKVKDFVGIELQTLDTTGTVWPERQRMLETLGISRSDSAEESNKTFGMNWKMTAKTILVQMHHKVQTFEHLNKKLVLVVQDKLLSYMTKEFKFDHLETPALIGDSMHLHAYKMDNAGAGDYKISMSSRLSTDADGIGMCLGLQAEARVELEQILIGLQTKLSDRTLFQAVGTPDSLV</sequence>
<reference evidence="3" key="1">
    <citation type="submission" date="2016-07" db="EMBL/GenBank/DDBJ databases">
        <authorList>
            <person name="Florea S."/>
            <person name="Webb J.S."/>
            <person name="Jaromczyk J."/>
            <person name="Schardl C.L."/>
        </authorList>
    </citation>
    <scope>NUCLEOTIDE SEQUENCE [LARGE SCALE GENOMIC DNA]</scope>
    <source>
        <strain evidence="3">1YdBTEX2</strain>
    </source>
</reference>